<dbReference type="InterPro" id="IPR003838">
    <property type="entry name" value="ABC3_permease_C"/>
</dbReference>
<evidence type="ECO:0000313" key="10">
    <source>
        <dbReference type="EMBL" id="ONK29378.1"/>
    </source>
</evidence>
<evidence type="ECO:0000256" key="1">
    <source>
        <dbReference type="ARBA" id="ARBA00004651"/>
    </source>
</evidence>
<evidence type="ECO:0000313" key="11">
    <source>
        <dbReference type="Proteomes" id="UP000188600"/>
    </source>
</evidence>
<evidence type="ECO:0000313" key="12">
    <source>
        <dbReference type="Proteomes" id="UP000188946"/>
    </source>
</evidence>
<evidence type="ECO:0000313" key="9">
    <source>
        <dbReference type="EMBL" id="ONK27445.1"/>
    </source>
</evidence>
<feature type="domain" description="ABC3 transporter permease C-terminal" evidence="7">
    <location>
        <begin position="267"/>
        <end position="413"/>
    </location>
</feature>
<evidence type="ECO:0000256" key="3">
    <source>
        <dbReference type="ARBA" id="ARBA00022692"/>
    </source>
</evidence>
<dbReference type="InterPro" id="IPR050250">
    <property type="entry name" value="Macrolide_Exporter_MacB"/>
</dbReference>
<feature type="transmembrane region" description="Helical" evidence="6">
    <location>
        <begin position="387"/>
        <end position="409"/>
    </location>
</feature>
<dbReference type="AlphaFoldDB" id="A0AB36JT47"/>
<feature type="transmembrane region" description="Helical" evidence="6">
    <location>
        <begin position="20"/>
        <end position="38"/>
    </location>
</feature>
<dbReference type="RefSeq" id="WP_076995965.1">
    <property type="nucleotide sequence ID" value="NZ_MSPR01000008.1"/>
</dbReference>
<keyword evidence="4 6" id="KW-1133">Transmembrane helix</keyword>
<keyword evidence="5 6" id="KW-0472">Membrane</keyword>
<reference evidence="11 12" key="1">
    <citation type="submission" date="2016-12" db="EMBL/GenBank/DDBJ databases">
        <authorList>
            <person name="Gulvik C.A."/>
        </authorList>
    </citation>
    <scope>NUCLEOTIDE SEQUENCE [LARGE SCALE GENOMIC DNA]</scope>
    <source>
        <strain evidence="10 12">12-5202</strain>
        <strain evidence="9 11">12-5291</strain>
    </source>
</reference>
<evidence type="ECO:0000259" key="7">
    <source>
        <dbReference type="Pfam" id="PF02687"/>
    </source>
</evidence>
<evidence type="ECO:0000256" key="6">
    <source>
        <dbReference type="SAM" id="Phobius"/>
    </source>
</evidence>
<dbReference type="Proteomes" id="UP000188600">
    <property type="component" value="Unassembled WGS sequence"/>
</dbReference>
<dbReference type="Pfam" id="PF12704">
    <property type="entry name" value="MacB_PCD"/>
    <property type="match status" value="1"/>
</dbReference>
<evidence type="ECO:0000259" key="8">
    <source>
        <dbReference type="Pfam" id="PF12704"/>
    </source>
</evidence>
<sequence length="421" mass="46829">MNSFTRAVLYLKRHPIKSVILTGLFVCISLALGVLIALNTTLEGDIKRLSDQQDKQFLLTKIEEGLASLPTSSRLDLEKVMSEHQLLTRSLVSEEVAIAIDQSENSRSYSLVNYDFFEKSQVFEEQFVLETGSYLTVAAGQALVSRAVADKYELSVGDTITVRSKNGQELGVEVVGIFRAKQHPFAIKESDAFENNLLTTTETIERVNPNVGYHTVMVDAESKTMALQSQMAFQTDEVLYQTYQIKPNSMIQAQLKTLKNQQQFLKMVIGGILILSHLILLCFLHLWMKGRQLEIGILQSLGNSRLEIVLQYVIEVLLLALLTSVLGLFVVSVVLAPLRGSLMQDILKTTYENVDNGEFLPAVFSANSYQLKELLRHPVGITVLDSLVIIASVLVLSVGAVLISCFALLKYSPKKIFSMMS</sequence>
<keyword evidence="3 6" id="KW-0812">Transmembrane</keyword>
<feature type="domain" description="MacB-like periplasmic core" evidence="8">
    <location>
        <begin position="21"/>
        <end position="224"/>
    </location>
</feature>
<name>A0AB36JT47_9STRE</name>
<dbReference type="InterPro" id="IPR025857">
    <property type="entry name" value="MacB_PCD"/>
</dbReference>
<dbReference type="EMBL" id="MSPR01000008">
    <property type="protein sequence ID" value="ONK29378.1"/>
    <property type="molecule type" value="Genomic_DNA"/>
</dbReference>
<dbReference type="PANTHER" id="PTHR30572">
    <property type="entry name" value="MEMBRANE COMPONENT OF TRANSPORTER-RELATED"/>
    <property type="match status" value="1"/>
</dbReference>
<dbReference type="GO" id="GO:0022857">
    <property type="term" value="F:transmembrane transporter activity"/>
    <property type="evidence" value="ECO:0007669"/>
    <property type="project" value="TreeGrafter"/>
</dbReference>
<dbReference type="GO" id="GO:0005886">
    <property type="term" value="C:plasma membrane"/>
    <property type="evidence" value="ECO:0007669"/>
    <property type="project" value="UniProtKB-SubCell"/>
</dbReference>
<evidence type="ECO:0000256" key="4">
    <source>
        <dbReference type="ARBA" id="ARBA00022989"/>
    </source>
</evidence>
<comment type="subcellular location">
    <subcellularLocation>
        <location evidence="1">Cell membrane</location>
        <topology evidence="1">Multi-pass membrane protein</topology>
    </subcellularLocation>
</comment>
<feature type="transmembrane region" description="Helical" evidence="6">
    <location>
        <begin position="264"/>
        <end position="288"/>
    </location>
</feature>
<protein>
    <recommendedName>
        <fullName evidence="13">ABC3 transporter permease protein domain-containing protein</fullName>
    </recommendedName>
</protein>
<evidence type="ECO:0000256" key="2">
    <source>
        <dbReference type="ARBA" id="ARBA00022475"/>
    </source>
</evidence>
<gene>
    <name evidence="10" type="ORF">BVE84_04990</name>
    <name evidence="9" type="ORF">BVE86_04830</name>
</gene>
<feature type="transmembrane region" description="Helical" evidence="6">
    <location>
        <begin position="309"/>
        <end position="335"/>
    </location>
</feature>
<dbReference type="Proteomes" id="UP000188946">
    <property type="component" value="Unassembled WGS sequence"/>
</dbReference>
<accession>A0AB36JT47</accession>
<organism evidence="9 11">
    <name type="scientific">Streptococcus azizii</name>
    <dbReference type="NCBI Taxonomy" id="1579424"/>
    <lineage>
        <taxon>Bacteria</taxon>
        <taxon>Bacillati</taxon>
        <taxon>Bacillota</taxon>
        <taxon>Bacilli</taxon>
        <taxon>Lactobacillales</taxon>
        <taxon>Streptococcaceae</taxon>
        <taxon>Streptococcus</taxon>
    </lineage>
</organism>
<keyword evidence="12" id="KW-1185">Reference proteome</keyword>
<dbReference type="PANTHER" id="PTHR30572:SF9">
    <property type="entry name" value="ABC TRANSPORTER PERMEASE PROTEIN"/>
    <property type="match status" value="1"/>
</dbReference>
<evidence type="ECO:0000256" key="5">
    <source>
        <dbReference type="ARBA" id="ARBA00023136"/>
    </source>
</evidence>
<evidence type="ECO:0008006" key="13">
    <source>
        <dbReference type="Google" id="ProtNLM"/>
    </source>
</evidence>
<dbReference type="EMBL" id="MSPT01000009">
    <property type="protein sequence ID" value="ONK27445.1"/>
    <property type="molecule type" value="Genomic_DNA"/>
</dbReference>
<proteinExistence type="predicted"/>
<keyword evidence="2" id="KW-1003">Cell membrane</keyword>
<dbReference type="Pfam" id="PF02687">
    <property type="entry name" value="FtsX"/>
    <property type="match status" value="1"/>
</dbReference>
<comment type="caution">
    <text evidence="9">The sequence shown here is derived from an EMBL/GenBank/DDBJ whole genome shotgun (WGS) entry which is preliminary data.</text>
</comment>